<dbReference type="RefSeq" id="XP_053578405.1">
    <property type="nucleotide sequence ID" value="XM_053734839.1"/>
</dbReference>
<evidence type="ECO:0000313" key="2">
    <source>
        <dbReference type="Proteomes" id="UP000483820"/>
    </source>
</evidence>
<accession>A0A6A5FTT1</accession>
<organism evidence="1 2">
    <name type="scientific">Caenorhabditis remanei</name>
    <name type="common">Caenorhabditis vulgaris</name>
    <dbReference type="NCBI Taxonomy" id="31234"/>
    <lineage>
        <taxon>Eukaryota</taxon>
        <taxon>Metazoa</taxon>
        <taxon>Ecdysozoa</taxon>
        <taxon>Nematoda</taxon>
        <taxon>Chromadorea</taxon>
        <taxon>Rhabditida</taxon>
        <taxon>Rhabditina</taxon>
        <taxon>Rhabditomorpha</taxon>
        <taxon>Rhabditoidea</taxon>
        <taxon>Rhabditidae</taxon>
        <taxon>Peloderinae</taxon>
        <taxon>Caenorhabditis</taxon>
    </lineage>
</organism>
<sequence length="132" mass="15128">MGYCLAELIIEQSYLIEDEEKEELVKKQKKVKRSHPISDGMEPVKQKNLNLEDQQIVPYLSDESMEPEEESASTCLSVTTPIFSDSRVQEKMMEAADLNNTIQITWFHAIWVSLPKLQYPVEPLAASRLEGE</sequence>
<dbReference type="GeneID" id="9824695"/>
<proteinExistence type="predicted"/>
<evidence type="ECO:0000313" key="1">
    <source>
        <dbReference type="EMBL" id="KAF1746010.1"/>
    </source>
</evidence>
<reference evidence="1 2" key="1">
    <citation type="submission" date="2019-12" db="EMBL/GenBank/DDBJ databases">
        <title>Chromosome-level assembly of the Caenorhabditis remanei genome.</title>
        <authorList>
            <person name="Teterina A.A."/>
            <person name="Willis J.H."/>
            <person name="Phillips P.C."/>
        </authorList>
    </citation>
    <scope>NUCLEOTIDE SEQUENCE [LARGE SCALE GENOMIC DNA]</scope>
    <source>
        <strain evidence="1 2">PX506</strain>
        <tissue evidence="1">Whole organism</tissue>
    </source>
</reference>
<dbReference type="EMBL" id="WUAV01000006">
    <property type="protein sequence ID" value="KAF1746010.1"/>
    <property type="molecule type" value="Genomic_DNA"/>
</dbReference>
<dbReference type="Proteomes" id="UP000483820">
    <property type="component" value="Chromosome X"/>
</dbReference>
<protein>
    <submittedName>
        <fullName evidence="1">Uncharacterized protein</fullName>
    </submittedName>
</protein>
<dbReference type="AlphaFoldDB" id="A0A6A5FTT1"/>
<name>A0A6A5FTT1_CAERE</name>
<gene>
    <name evidence="1" type="ORF">GCK72_022461</name>
</gene>
<dbReference type="CTD" id="9824695"/>
<dbReference type="KEGG" id="crq:GCK72_022461"/>
<comment type="caution">
    <text evidence="1">The sequence shown here is derived from an EMBL/GenBank/DDBJ whole genome shotgun (WGS) entry which is preliminary data.</text>
</comment>